<keyword evidence="14" id="KW-1185">Reference proteome</keyword>
<organism evidence="13 14">
    <name type="scientific">Hevea brasiliensis</name>
    <name type="common">Para rubber tree</name>
    <name type="synonym">Siphonia brasiliensis</name>
    <dbReference type="NCBI Taxonomy" id="3981"/>
    <lineage>
        <taxon>Eukaryota</taxon>
        <taxon>Viridiplantae</taxon>
        <taxon>Streptophyta</taxon>
        <taxon>Embryophyta</taxon>
        <taxon>Tracheophyta</taxon>
        <taxon>Spermatophyta</taxon>
        <taxon>Magnoliopsida</taxon>
        <taxon>eudicotyledons</taxon>
        <taxon>Gunneridae</taxon>
        <taxon>Pentapetalae</taxon>
        <taxon>rosids</taxon>
        <taxon>fabids</taxon>
        <taxon>Malpighiales</taxon>
        <taxon>Euphorbiaceae</taxon>
        <taxon>Crotonoideae</taxon>
        <taxon>Micrandreae</taxon>
        <taxon>Hevea</taxon>
    </lineage>
</organism>
<dbReference type="SUPFAM" id="SSF47699">
    <property type="entry name" value="Bifunctional inhibitor/lipid-transfer protein/seed storage 2S albumin"/>
    <property type="match status" value="1"/>
</dbReference>
<name>A0ABQ9LJE1_HEVBR</name>
<keyword evidence="6" id="KW-1015">Disulfide bond</keyword>
<dbReference type="InterPro" id="IPR000528">
    <property type="entry name" value="Plant_nsLTP"/>
</dbReference>
<keyword evidence="7" id="KW-0325">Glycoprotein</keyword>
<evidence type="ECO:0000256" key="5">
    <source>
        <dbReference type="ARBA" id="ARBA00022729"/>
    </source>
</evidence>
<comment type="subcellular location">
    <subcellularLocation>
        <location evidence="1">Cell membrane</location>
        <topology evidence="1">Lipid-anchor</topology>
        <topology evidence="1">GPI-anchor</topology>
    </subcellularLocation>
</comment>
<evidence type="ECO:0000256" key="7">
    <source>
        <dbReference type="ARBA" id="ARBA00023180"/>
    </source>
</evidence>
<keyword evidence="8" id="KW-0449">Lipoprotein</keyword>
<reference evidence="13 14" key="1">
    <citation type="journal article" date="2023" name="Plant Biotechnol. J.">
        <title>Chromosome-level wild Hevea brasiliensis genome provides new tools for genomic-assisted breeding and valuable loci to elevate rubber yield.</title>
        <authorList>
            <person name="Cheng H."/>
            <person name="Song X."/>
            <person name="Hu Y."/>
            <person name="Wu T."/>
            <person name="Yang Q."/>
            <person name="An Z."/>
            <person name="Feng S."/>
            <person name="Deng Z."/>
            <person name="Wu W."/>
            <person name="Zeng X."/>
            <person name="Tu M."/>
            <person name="Wang X."/>
            <person name="Huang H."/>
        </authorList>
    </citation>
    <scope>NUCLEOTIDE SEQUENCE [LARGE SCALE GENOMIC DNA]</scope>
    <source>
        <strain evidence="13">MT/VB/25A 57/8</strain>
    </source>
</reference>
<gene>
    <name evidence="13" type="ORF">P3X46_021732</name>
</gene>
<protein>
    <recommendedName>
        <fullName evidence="12">Bifunctional inhibitor/plant lipid transfer protein/seed storage helical domain-containing protein</fullName>
    </recommendedName>
</protein>
<accession>A0ABQ9LJE1</accession>
<dbReference type="Gene3D" id="1.10.110.10">
    <property type="entry name" value="Plant lipid-transfer and hydrophobic proteins"/>
    <property type="match status" value="1"/>
</dbReference>
<dbReference type="InterPro" id="IPR016140">
    <property type="entry name" value="Bifunc_inhib/LTP/seed_store"/>
</dbReference>
<evidence type="ECO:0000256" key="11">
    <source>
        <dbReference type="SAM" id="SignalP"/>
    </source>
</evidence>
<feature type="domain" description="Bifunctional inhibitor/plant lipid transfer protein/seed storage helical" evidence="12">
    <location>
        <begin position="43"/>
        <end position="120"/>
    </location>
</feature>
<evidence type="ECO:0000259" key="12">
    <source>
        <dbReference type="SMART" id="SM00499"/>
    </source>
</evidence>
<sequence length="185" mass="19120">MKFLFLVSILATLAMVVNCSRITAKAPSPLSLLPPAPSTEDDCTTVIYDMIDCVPYLSVGSNDKLDPLCCEGLKTVLSINPKCICEGLKSSAQMGIVVNMTRAALLPSDCGVHAPPISDCHISLPPSAGEPVGPPDSSSPELPPSEESNGLVPAPAPSKGGAYSISISFLVLMSLLLVSISVILG</sequence>
<evidence type="ECO:0000313" key="13">
    <source>
        <dbReference type="EMBL" id="KAJ9167050.1"/>
    </source>
</evidence>
<dbReference type="Proteomes" id="UP001174677">
    <property type="component" value="Chromosome 12"/>
</dbReference>
<feature type="signal peptide" evidence="11">
    <location>
        <begin position="1"/>
        <end position="19"/>
    </location>
</feature>
<dbReference type="CDD" id="cd00010">
    <property type="entry name" value="AAI_LTSS"/>
    <property type="match status" value="1"/>
</dbReference>
<evidence type="ECO:0000256" key="10">
    <source>
        <dbReference type="SAM" id="Phobius"/>
    </source>
</evidence>
<dbReference type="EMBL" id="JARPOI010000012">
    <property type="protein sequence ID" value="KAJ9167050.1"/>
    <property type="molecule type" value="Genomic_DNA"/>
</dbReference>
<comment type="similarity">
    <text evidence="2">Belongs to the plant LTP family.</text>
</comment>
<evidence type="ECO:0000256" key="1">
    <source>
        <dbReference type="ARBA" id="ARBA00004609"/>
    </source>
</evidence>
<keyword evidence="5 11" id="KW-0732">Signal</keyword>
<evidence type="ECO:0000256" key="6">
    <source>
        <dbReference type="ARBA" id="ARBA00023157"/>
    </source>
</evidence>
<dbReference type="SMART" id="SM00499">
    <property type="entry name" value="AAI"/>
    <property type="match status" value="1"/>
</dbReference>
<feature type="chain" id="PRO_5045084929" description="Bifunctional inhibitor/plant lipid transfer protein/seed storage helical domain-containing protein" evidence="11">
    <location>
        <begin position="20"/>
        <end position="185"/>
    </location>
</feature>
<evidence type="ECO:0000256" key="2">
    <source>
        <dbReference type="ARBA" id="ARBA00009748"/>
    </source>
</evidence>
<keyword evidence="10" id="KW-1133">Transmembrane helix</keyword>
<proteinExistence type="inferred from homology"/>
<keyword evidence="3" id="KW-1003">Cell membrane</keyword>
<feature type="transmembrane region" description="Helical" evidence="10">
    <location>
        <begin position="162"/>
        <end position="184"/>
    </location>
</feature>
<evidence type="ECO:0000256" key="9">
    <source>
        <dbReference type="SAM" id="MobiDB-lite"/>
    </source>
</evidence>
<dbReference type="InterPro" id="IPR043325">
    <property type="entry name" value="LTSS"/>
</dbReference>
<evidence type="ECO:0000256" key="8">
    <source>
        <dbReference type="ARBA" id="ARBA00023288"/>
    </source>
</evidence>
<feature type="compositionally biased region" description="Low complexity" evidence="9">
    <location>
        <begin position="135"/>
        <end position="148"/>
    </location>
</feature>
<evidence type="ECO:0000256" key="3">
    <source>
        <dbReference type="ARBA" id="ARBA00022475"/>
    </source>
</evidence>
<dbReference type="PANTHER" id="PTHR33044">
    <property type="entry name" value="BIFUNCTIONAL INHIBITOR/LIPID-TRANSFER PROTEIN/SEED STORAGE 2S ALBUMIN SUPERFAMILY PROTEIN-RELATED"/>
    <property type="match status" value="1"/>
</dbReference>
<comment type="caution">
    <text evidence="13">The sequence shown here is derived from an EMBL/GenBank/DDBJ whole genome shotgun (WGS) entry which is preliminary data.</text>
</comment>
<dbReference type="Pfam" id="PF14368">
    <property type="entry name" value="LTP_2"/>
    <property type="match status" value="1"/>
</dbReference>
<keyword evidence="10" id="KW-0812">Transmembrane</keyword>
<dbReference type="PRINTS" id="PR00382">
    <property type="entry name" value="LIPIDTRNSFER"/>
</dbReference>
<dbReference type="InterPro" id="IPR036312">
    <property type="entry name" value="Bifun_inhib/LTP/seed_sf"/>
</dbReference>
<evidence type="ECO:0000313" key="14">
    <source>
        <dbReference type="Proteomes" id="UP001174677"/>
    </source>
</evidence>
<feature type="region of interest" description="Disordered" evidence="9">
    <location>
        <begin position="125"/>
        <end position="155"/>
    </location>
</feature>
<evidence type="ECO:0000256" key="4">
    <source>
        <dbReference type="ARBA" id="ARBA00022622"/>
    </source>
</evidence>
<keyword evidence="10" id="KW-0472">Membrane</keyword>
<keyword evidence="4" id="KW-0336">GPI-anchor</keyword>